<keyword evidence="4" id="KW-1185">Reference proteome</keyword>
<protein>
    <submittedName>
        <fullName evidence="3">Glycosyltransferase family 2 protein</fullName>
    </submittedName>
</protein>
<feature type="domain" description="Glycosyltransferase 2-like" evidence="2">
    <location>
        <begin position="7"/>
        <end position="116"/>
    </location>
</feature>
<gene>
    <name evidence="3" type="ORF">FHP88_12505</name>
</gene>
<evidence type="ECO:0000313" key="4">
    <source>
        <dbReference type="Proteomes" id="UP000316649"/>
    </source>
</evidence>
<dbReference type="PANTHER" id="PTHR43630:SF2">
    <property type="entry name" value="GLYCOSYLTRANSFERASE"/>
    <property type="match status" value="1"/>
</dbReference>
<proteinExistence type="inferred from homology"/>
<reference evidence="3 4" key="1">
    <citation type="submission" date="2019-07" db="EMBL/GenBank/DDBJ databases">
        <title>The pathways for chlorine oxyanion respiration interact through the shared metabolite chlorate.</title>
        <authorList>
            <person name="Barnum T.P."/>
            <person name="Cheng Y."/>
            <person name="Hill K.A."/>
            <person name="Lucas L.N."/>
            <person name="Carlson H.K."/>
            <person name="Coates J.D."/>
        </authorList>
    </citation>
    <scope>NUCLEOTIDE SEQUENCE [LARGE SCALE GENOMIC DNA]</scope>
    <source>
        <strain evidence="3 4">BK-1</strain>
    </source>
</reference>
<dbReference type="CDD" id="cd02511">
    <property type="entry name" value="Beta4Glucosyltransferase"/>
    <property type="match status" value="1"/>
</dbReference>
<evidence type="ECO:0000313" key="3">
    <source>
        <dbReference type="EMBL" id="TVO72412.1"/>
    </source>
</evidence>
<comment type="similarity">
    <text evidence="1">Belongs to the glycosyltransferase 2 family. WaaE/KdtX subfamily.</text>
</comment>
<dbReference type="AlphaFoldDB" id="A0A558DUD7"/>
<dbReference type="Proteomes" id="UP000316649">
    <property type="component" value="Unassembled WGS sequence"/>
</dbReference>
<organism evidence="3 4">
    <name type="scientific">Sedimenticola selenatireducens</name>
    <dbReference type="NCBI Taxonomy" id="191960"/>
    <lineage>
        <taxon>Bacteria</taxon>
        <taxon>Pseudomonadati</taxon>
        <taxon>Pseudomonadota</taxon>
        <taxon>Gammaproteobacteria</taxon>
        <taxon>Chromatiales</taxon>
        <taxon>Sedimenticolaceae</taxon>
        <taxon>Sedimenticola</taxon>
    </lineage>
</organism>
<comment type="caution">
    <text evidence="3">The sequence shown here is derived from an EMBL/GenBank/DDBJ whole genome shotgun (WGS) entry which is preliminary data.</text>
</comment>
<evidence type="ECO:0000256" key="1">
    <source>
        <dbReference type="ARBA" id="ARBA00038494"/>
    </source>
</evidence>
<accession>A0A558DUD7</accession>
<dbReference type="EMBL" id="VMNH01000016">
    <property type="protein sequence ID" value="TVO72412.1"/>
    <property type="molecule type" value="Genomic_DNA"/>
</dbReference>
<dbReference type="Gene3D" id="3.90.550.10">
    <property type="entry name" value="Spore Coat Polysaccharide Biosynthesis Protein SpsA, Chain A"/>
    <property type="match status" value="1"/>
</dbReference>
<dbReference type="GO" id="GO:0016740">
    <property type="term" value="F:transferase activity"/>
    <property type="evidence" value="ECO:0007669"/>
    <property type="project" value="UniProtKB-KW"/>
</dbReference>
<dbReference type="OrthoDB" id="9815923at2"/>
<dbReference type="InterPro" id="IPR029044">
    <property type="entry name" value="Nucleotide-diphossugar_trans"/>
</dbReference>
<dbReference type="InterPro" id="IPR001173">
    <property type="entry name" value="Glyco_trans_2-like"/>
</dbReference>
<keyword evidence="3" id="KW-0808">Transferase</keyword>
<dbReference type="Pfam" id="PF00535">
    <property type="entry name" value="Glycos_transf_2"/>
    <property type="match status" value="1"/>
</dbReference>
<sequence length="265" mass="30631">MNKLPLSVFIIAQNEGDRISTTINSVKAFADEIIVIDSGSKDDTVSVAEALGVRVIFNPWEGYGQQKSFGESQCHNDWILNLDADEEVSEELAKEIFDLFINSAPSCAAYTLPMLPLYPFQQKGYRWMVHNSPVRLYDKRRAQYHDDTIHDYVKVHEGAVGKLKGLVIHRSFRSLSHHVEKMNAYSNDQAISRFKKKRKPTFIELLTLPLFAFIKCYLFRRGFMMGTDGIILSHMYAFQRFIRIAKTRELFELEKKAQQSKQPRE</sequence>
<dbReference type="RefSeq" id="WP_144359416.1">
    <property type="nucleotide sequence ID" value="NZ_VMNH01000016.1"/>
</dbReference>
<name>A0A558DUD7_9GAMM</name>
<dbReference type="PANTHER" id="PTHR43630">
    <property type="entry name" value="POLY-BETA-1,6-N-ACETYL-D-GLUCOSAMINE SYNTHASE"/>
    <property type="match status" value="1"/>
</dbReference>
<dbReference type="SUPFAM" id="SSF53448">
    <property type="entry name" value="Nucleotide-diphospho-sugar transferases"/>
    <property type="match status" value="1"/>
</dbReference>
<evidence type="ECO:0000259" key="2">
    <source>
        <dbReference type="Pfam" id="PF00535"/>
    </source>
</evidence>